<feature type="chain" id="PRO_5022947925" description="Stigma-specific protein, Stig1" evidence="1">
    <location>
        <begin position="20"/>
        <end position="186"/>
    </location>
</feature>
<feature type="signal peptide" evidence="1">
    <location>
        <begin position="1"/>
        <end position="19"/>
    </location>
</feature>
<dbReference type="EMBL" id="CP042914">
    <property type="protein sequence ID" value="QEG42695.1"/>
    <property type="molecule type" value="Genomic_DNA"/>
</dbReference>
<organism evidence="2 3">
    <name type="scientific">Roseimaritima ulvae</name>
    <dbReference type="NCBI Taxonomy" id="980254"/>
    <lineage>
        <taxon>Bacteria</taxon>
        <taxon>Pseudomonadati</taxon>
        <taxon>Planctomycetota</taxon>
        <taxon>Planctomycetia</taxon>
        <taxon>Pirellulales</taxon>
        <taxon>Pirellulaceae</taxon>
        <taxon>Roseimaritima</taxon>
    </lineage>
</organism>
<name>A0A5B9QZ55_9BACT</name>
<dbReference type="RefSeq" id="WP_068137706.1">
    <property type="nucleotide sequence ID" value="NZ_CP042914.1"/>
</dbReference>
<dbReference type="PROSITE" id="PS51257">
    <property type="entry name" value="PROKAR_LIPOPROTEIN"/>
    <property type="match status" value="1"/>
</dbReference>
<evidence type="ECO:0000313" key="3">
    <source>
        <dbReference type="Proteomes" id="UP000325286"/>
    </source>
</evidence>
<evidence type="ECO:0008006" key="4">
    <source>
        <dbReference type="Google" id="ProtNLM"/>
    </source>
</evidence>
<reference evidence="2 3" key="1">
    <citation type="submission" date="2019-08" db="EMBL/GenBank/DDBJ databases">
        <title>Deep-cultivation of Planctomycetes and their phenomic and genomic characterization uncovers novel biology.</title>
        <authorList>
            <person name="Wiegand S."/>
            <person name="Jogler M."/>
            <person name="Boedeker C."/>
            <person name="Pinto D."/>
            <person name="Vollmers J."/>
            <person name="Rivas-Marin E."/>
            <person name="Kohn T."/>
            <person name="Peeters S.H."/>
            <person name="Heuer A."/>
            <person name="Rast P."/>
            <person name="Oberbeckmann S."/>
            <person name="Bunk B."/>
            <person name="Jeske O."/>
            <person name="Meyerdierks A."/>
            <person name="Storesund J.E."/>
            <person name="Kallscheuer N."/>
            <person name="Luecker S."/>
            <person name="Lage O.M."/>
            <person name="Pohl T."/>
            <person name="Merkel B.J."/>
            <person name="Hornburger P."/>
            <person name="Mueller R.-W."/>
            <person name="Bruemmer F."/>
            <person name="Labrenz M."/>
            <person name="Spormann A.M."/>
            <person name="Op den Camp H."/>
            <person name="Overmann J."/>
            <person name="Amann R."/>
            <person name="Jetten M.S.M."/>
            <person name="Mascher T."/>
            <person name="Medema M.H."/>
            <person name="Devos D.P."/>
            <person name="Kaster A.-K."/>
            <person name="Ovreas L."/>
            <person name="Rohde M."/>
            <person name="Galperin M.Y."/>
            <person name="Jogler C."/>
        </authorList>
    </citation>
    <scope>NUCLEOTIDE SEQUENCE [LARGE SCALE GENOMIC DNA]</scope>
    <source>
        <strain evidence="2 3">UC8</strain>
    </source>
</reference>
<protein>
    <recommendedName>
        <fullName evidence="4">Stigma-specific protein, Stig1</fullName>
    </recommendedName>
</protein>
<keyword evidence="3" id="KW-1185">Reference proteome</keyword>
<dbReference type="KEGG" id="rul:UC8_47370"/>
<dbReference type="AlphaFoldDB" id="A0A5B9QZ55"/>
<evidence type="ECO:0000256" key="1">
    <source>
        <dbReference type="SAM" id="SignalP"/>
    </source>
</evidence>
<accession>A0A5B9QZ55</accession>
<dbReference type="Proteomes" id="UP000325286">
    <property type="component" value="Chromosome"/>
</dbReference>
<proteinExistence type="predicted"/>
<sequence precursor="true">MRSSNLASLVFCAAMALFATGCCGPLACGPLGYGHGCNAGCAGGCGECYIDPWINEPASCDPCDSCGNYNGQSCGSCRPVFGCVASLWGYRYDAGCCDGGGCDSCAGACDSGCDAGGGCSCGGHGHDVYGGPVETHGPIITGQPTPLGGSIVEGEVIEESYTPSRNKQIFRKRGPVVSRPGVSRQY</sequence>
<keyword evidence="1" id="KW-0732">Signal</keyword>
<evidence type="ECO:0000313" key="2">
    <source>
        <dbReference type="EMBL" id="QEG42695.1"/>
    </source>
</evidence>
<gene>
    <name evidence="2" type="ORF">UC8_47370</name>
</gene>